<dbReference type="Pfam" id="PF01494">
    <property type="entry name" value="FAD_binding_3"/>
    <property type="match status" value="1"/>
</dbReference>
<dbReference type="GO" id="GO:0016491">
    <property type="term" value="F:oxidoreductase activity"/>
    <property type="evidence" value="ECO:0007669"/>
    <property type="project" value="UniProtKB-KW"/>
</dbReference>
<dbReference type="Gene3D" id="3.30.70.2450">
    <property type="match status" value="1"/>
</dbReference>
<reference evidence="3 4" key="1">
    <citation type="submission" date="2018-10" db="EMBL/GenBank/DDBJ databases">
        <title>Sequencing the genomes of 1000 actinobacteria strains.</title>
        <authorList>
            <person name="Klenk H.-P."/>
        </authorList>
    </citation>
    <scope>NUCLEOTIDE SEQUENCE [LARGE SCALE GENOMIC DNA]</scope>
    <source>
        <strain evidence="3 4">DSM 44267</strain>
    </source>
</reference>
<name>A0A495XY72_9MICO</name>
<evidence type="ECO:0000256" key="1">
    <source>
        <dbReference type="ARBA" id="ARBA00023002"/>
    </source>
</evidence>
<evidence type="ECO:0000259" key="2">
    <source>
        <dbReference type="Pfam" id="PF01494"/>
    </source>
</evidence>
<dbReference type="InterPro" id="IPR036188">
    <property type="entry name" value="FAD/NAD-bd_sf"/>
</dbReference>
<dbReference type="PANTHER" id="PTHR43476:SF5">
    <property type="entry name" value="FAD-DEPENDENT MONOOXYGENASE"/>
    <property type="match status" value="1"/>
</dbReference>
<keyword evidence="4" id="KW-1185">Reference proteome</keyword>
<evidence type="ECO:0000313" key="4">
    <source>
        <dbReference type="Proteomes" id="UP000278440"/>
    </source>
</evidence>
<accession>A0A495XY72</accession>
<dbReference type="PRINTS" id="PR00420">
    <property type="entry name" value="RNGMNOXGNASE"/>
</dbReference>
<keyword evidence="1" id="KW-0560">Oxidoreductase</keyword>
<evidence type="ECO:0000313" key="3">
    <source>
        <dbReference type="EMBL" id="RKT79237.1"/>
    </source>
</evidence>
<protein>
    <submittedName>
        <fullName evidence="3">2-polyprenyl-6-methoxyphenol hydroxylase-like FAD-dependent oxidoreductase</fullName>
    </submittedName>
</protein>
<dbReference type="InterPro" id="IPR050631">
    <property type="entry name" value="PheA/TfdB_FAD_monoxygenase"/>
</dbReference>
<dbReference type="AlphaFoldDB" id="A0A495XY72"/>
<dbReference type="EMBL" id="RBXT01000001">
    <property type="protein sequence ID" value="RKT79237.1"/>
    <property type="molecule type" value="Genomic_DNA"/>
</dbReference>
<gene>
    <name evidence="3" type="ORF">DFJ68_2701</name>
</gene>
<proteinExistence type="predicted"/>
<feature type="domain" description="FAD-binding" evidence="2">
    <location>
        <begin position="8"/>
        <end position="322"/>
    </location>
</feature>
<dbReference type="SUPFAM" id="SSF51905">
    <property type="entry name" value="FAD/NAD(P)-binding domain"/>
    <property type="match status" value="1"/>
</dbReference>
<dbReference type="GO" id="GO:0071949">
    <property type="term" value="F:FAD binding"/>
    <property type="evidence" value="ECO:0007669"/>
    <property type="project" value="InterPro"/>
</dbReference>
<dbReference type="PANTHER" id="PTHR43476">
    <property type="entry name" value="3-(3-HYDROXY-PHENYL)PROPIONATE/3-HYDROXYCINNAMIC ACID HYDROXYLASE"/>
    <property type="match status" value="1"/>
</dbReference>
<dbReference type="Proteomes" id="UP000278440">
    <property type="component" value="Unassembled WGS sequence"/>
</dbReference>
<dbReference type="RefSeq" id="WP_276330704.1">
    <property type="nucleotide sequence ID" value="NZ_RBXT01000001.1"/>
</dbReference>
<comment type="caution">
    <text evidence="3">The sequence shown here is derived from an EMBL/GenBank/DDBJ whole genome shotgun (WGS) entry which is preliminary data.</text>
</comment>
<dbReference type="Gene3D" id="3.50.50.60">
    <property type="entry name" value="FAD/NAD(P)-binding domain"/>
    <property type="match status" value="1"/>
</dbReference>
<dbReference type="InterPro" id="IPR002938">
    <property type="entry name" value="FAD-bd"/>
</dbReference>
<organism evidence="3 4">
    <name type="scientific">Terracoccus luteus</name>
    <dbReference type="NCBI Taxonomy" id="53356"/>
    <lineage>
        <taxon>Bacteria</taxon>
        <taxon>Bacillati</taxon>
        <taxon>Actinomycetota</taxon>
        <taxon>Actinomycetes</taxon>
        <taxon>Micrococcales</taxon>
        <taxon>Intrasporangiaceae</taxon>
        <taxon>Terracoccus</taxon>
    </lineage>
</organism>
<sequence length="441" mass="47897">MTDEDTLDCVVAGGGPAGMVLGYLLARAGLRVTVLEKHADFLRDFRGDTIHPSTLTLLRELGLVEDFLRLPVNRVTTLDAVVDGTRVTVADFGALPGPDAVLVLAPQWDLLDFLARRAGRLPGFRLLMSTTVERAVVERGRVVGVEVSGPDGERTLRAALTVAADGRGSRLREVTGAPPVESGVPVDVLWFHLPKPPDAPPDTLAYVGGDGLVLTIERGDRYQAGHIIAKGGFDALRAAGLPAFRDRLARVAPHLEGPARTLTDWSQVKLLSVQVNRLPQWHRPGFIAIGDAAHAMSPMFGVGVNYAVQDAVALANALALVLLRLKEARNRAADDRSGATPPDRRLAERLAGELDSALAAVQRRRERPVRRMQRLQVLGHRRIARPPRGDRFAPRWVGPVLRVVTPRLRRRVAHFVGVGFLPEHPSPLLLRSAHPADGEIE</sequence>